<evidence type="ECO:0000256" key="5">
    <source>
        <dbReference type="ARBA" id="ARBA00012438"/>
    </source>
</evidence>
<comment type="caution">
    <text evidence="25">The sequence shown here is derived from an EMBL/GenBank/DDBJ whole genome shotgun (WGS) entry which is preliminary data.</text>
</comment>
<keyword evidence="15" id="KW-0904">Protein phosphatase</keyword>
<dbReference type="CDD" id="cd06225">
    <property type="entry name" value="HAMP"/>
    <property type="match status" value="1"/>
</dbReference>
<keyword evidence="17" id="KW-0902">Two-component regulatory system</keyword>
<keyword evidence="14" id="KW-0460">Magnesium</keyword>
<evidence type="ECO:0000256" key="10">
    <source>
        <dbReference type="ARBA" id="ARBA00022741"/>
    </source>
</evidence>
<feature type="region of interest" description="Disordered" evidence="23">
    <location>
        <begin position="362"/>
        <end position="382"/>
    </location>
</feature>
<dbReference type="InterPro" id="IPR004358">
    <property type="entry name" value="Sig_transdc_His_kin-like_C"/>
</dbReference>
<dbReference type="InterPro" id="IPR003660">
    <property type="entry name" value="HAMP_dom"/>
</dbReference>
<keyword evidence="16 24" id="KW-1133">Transmembrane helix</keyword>
<dbReference type="GO" id="GO:0005524">
    <property type="term" value="F:ATP binding"/>
    <property type="evidence" value="ECO:0007669"/>
    <property type="project" value="UniProtKB-KW"/>
</dbReference>
<evidence type="ECO:0000256" key="15">
    <source>
        <dbReference type="ARBA" id="ARBA00022912"/>
    </source>
</evidence>
<dbReference type="PANTHER" id="PTHR44936">
    <property type="entry name" value="SENSOR PROTEIN CREC"/>
    <property type="match status" value="1"/>
</dbReference>
<protein>
    <recommendedName>
        <fullName evidence="21">Signal transduction histidine-protein kinase/phosphatase MprB</fullName>
        <ecNumber evidence="5">2.7.13.3</ecNumber>
    </recommendedName>
    <alternativeName>
        <fullName evidence="22">Mycobacterial persistence regulator B</fullName>
    </alternativeName>
</protein>
<keyword evidence="7" id="KW-0597">Phosphoprotein</keyword>
<dbReference type="Gene3D" id="3.30.565.10">
    <property type="entry name" value="Histidine kinase-like ATPase, C-terminal domain"/>
    <property type="match status" value="1"/>
</dbReference>
<evidence type="ECO:0000256" key="6">
    <source>
        <dbReference type="ARBA" id="ARBA00022475"/>
    </source>
</evidence>
<organism evidence="25 26">
    <name type="scientific">Micromonospora sagamiensis</name>
    <dbReference type="NCBI Taxonomy" id="47875"/>
    <lineage>
        <taxon>Bacteria</taxon>
        <taxon>Bacillati</taxon>
        <taxon>Actinomycetota</taxon>
        <taxon>Actinomycetes</taxon>
        <taxon>Micromonosporales</taxon>
        <taxon>Micromonosporaceae</taxon>
        <taxon>Micromonospora</taxon>
    </lineage>
</organism>
<evidence type="ECO:0000256" key="8">
    <source>
        <dbReference type="ARBA" id="ARBA00022679"/>
    </source>
</evidence>
<evidence type="ECO:0000256" key="13">
    <source>
        <dbReference type="ARBA" id="ARBA00022840"/>
    </source>
</evidence>
<dbReference type="CDD" id="cd00082">
    <property type="entry name" value="HisKA"/>
    <property type="match status" value="1"/>
</dbReference>
<keyword evidence="8" id="KW-0808">Transferase</keyword>
<evidence type="ECO:0000256" key="23">
    <source>
        <dbReference type="SAM" id="MobiDB-lite"/>
    </source>
</evidence>
<proteinExistence type="predicted"/>
<dbReference type="EC" id="2.7.13.3" evidence="5"/>
<dbReference type="Proteomes" id="UP000319728">
    <property type="component" value="Unassembled WGS sequence"/>
</dbReference>
<dbReference type="Pfam" id="PF00512">
    <property type="entry name" value="HisKA"/>
    <property type="match status" value="1"/>
</dbReference>
<evidence type="ECO:0000256" key="16">
    <source>
        <dbReference type="ARBA" id="ARBA00022989"/>
    </source>
</evidence>
<dbReference type="InterPro" id="IPR003594">
    <property type="entry name" value="HATPase_dom"/>
</dbReference>
<evidence type="ECO:0000256" key="21">
    <source>
        <dbReference type="ARBA" id="ARBA00040454"/>
    </source>
</evidence>
<keyword evidence="26" id="KW-1185">Reference proteome</keyword>
<evidence type="ECO:0000256" key="1">
    <source>
        <dbReference type="ARBA" id="ARBA00000085"/>
    </source>
</evidence>
<evidence type="ECO:0000256" key="17">
    <source>
        <dbReference type="ARBA" id="ARBA00023012"/>
    </source>
</evidence>
<dbReference type="Pfam" id="PF00672">
    <property type="entry name" value="HAMP"/>
    <property type="match status" value="1"/>
</dbReference>
<evidence type="ECO:0000256" key="18">
    <source>
        <dbReference type="ARBA" id="ARBA00023016"/>
    </source>
</evidence>
<keyword evidence="11 25" id="KW-0418">Kinase</keyword>
<keyword evidence="9 24" id="KW-0812">Transmembrane</keyword>
<comment type="cofactor">
    <cofactor evidence="3">
        <name>Mg(2+)</name>
        <dbReference type="ChEBI" id="CHEBI:18420"/>
    </cofactor>
</comment>
<dbReference type="SUPFAM" id="SSF55874">
    <property type="entry name" value="ATPase domain of HSP90 chaperone/DNA topoisomerase II/histidine kinase"/>
    <property type="match status" value="1"/>
</dbReference>
<evidence type="ECO:0000256" key="24">
    <source>
        <dbReference type="SAM" id="Phobius"/>
    </source>
</evidence>
<comment type="cofactor">
    <cofactor evidence="2">
        <name>Mn(2+)</name>
        <dbReference type="ChEBI" id="CHEBI:29035"/>
    </cofactor>
</comment>
<comment type="subcellular location">
    <subcellularLocation>
        <location evidence="4">Cell membrane</location>
        <topology evidence="4">Multi-pass membrane protein</topology>
    </subcellularLocation>
</comment>
<dbReference type="Gene3D" id="1.10.287.130">
    <property type="match status" value="1"/>
</dbReference>
<evidence type="ECO:0000256" key="22">
    <source>
        <dbReference type="ARBA" id="ARBA00041776"/>
    </source>
</evidence>
<dbReference type="PRINTS" id="PR00344">
    <property type="entry name" value="BCTRLSENSOR"/>
</dbReference>
<evidence type="ECO:0000256" key="14">
    <source>
        <dbReference type="ARBA" id="ARBA00022842"/>
    </source>
</evidence>
<feature type="transmembrane region" description="Helical" evidence="24">
    <location>
        <begin position="143"/>
        <end position="162"/>
    </location>
</feature>
<keyword evidence="13" id="KW-0067">ATP-binding</keyword>
<evidence type="ECO:0000256" key="4">
    <source>
        <dbReference type="ARBA" id="ARBA00004651"/>
    </source>
</evidence>
<reference evidence="25 26" key="1">
    <citation type="submission" date="2019-07" db="EMBL/GenBank/DDBJ databases">
        <title>R&amp;d 2014.</title>
        <authorList>
            <person name="Klenk H.-P."/>
        </authorList>
    </citation>
    <scope>NUCLEOTIDE SEQUENCE [LARGE SCALE GENOMIC DNA]</scope>
    <source>
        <strain evidence="25 26">DSM 43912</strain>
    </source>
</reference>
<dbReference type="InterPro" id="IPR003661">
    <property type="entry name" value="HisK_dim/P_dom"/>
</dbReference>
<keyword evidence="12" id="KW-0378">Hydrolase</keyword>
<dbReference type="SMART" id="SM00304">
    <property type="entry name" value="HAMP"/>
    <property type="match status" value="1"/>
</dbReference>
<evidence type="ECO:0000256" key="12">
    <source>
        <dbReference type="ARBA" id="ARBA00022801"/>
    </source>
</evidence>
<dbReference type="InterPro" id="IPR005467">
    <property type="entry name" value="His_kinase_dom"/>
</dbReference>
<dbReference type="RefSeq" id="WP_145815074.1">
    <property type="nucleotide sequence ID" value="NZ_AP023438.1"/>
</dbReference>
<evidence type="ECO:0000256" key="20">
    <source>
        <dbReference type="ARBA" id="ARBA00023211"/>
    </source>
</evidence>
<dbReference type="PROSITE" id="PS50109">
    <property type="entry name" value="HIS_KIN"/>
    <property type="match status" value="1"/>
</dbReference>
<dbReference type="GO" id="GO:0000155">
    <property type="term" value="F:phosphorelay sensor kinase activity"/>
    <property type="evidence" value="ECO:0007669"/>
    <property type="project" value="InterPro"/>
</dbReference>
<comment type="catalytic activity">
    <reaction evidence="1">
        <text>ATP + protein L-histidine = ADP + protein N-phospho-L-histidine.</text>
        <dbReference type="EC" id="2.7.13.3"/>
    </reaction>
</comment>
<dbReference type="SMART" id="SM00387">
    <property type="entry name" value="HATPase_c"/>
    <property type="match status" value="1"/>
</dbReference>
<keyword evidence="18" id="KW-0346">Stress response</keyword>
<dbReference type="PROSITE" id="PS50885">
    <property type="entry name" value="HAMP"/>
    <property type="match status" value="1"/>
</dbReference>
<dbReference type="Gene3D" id="1.10.8.500">
    <property type="entry name" value="HAMP domain in histidine kinase"/>
    <property type="match status" value="1"/>
</dbReference>
<dbReference type="SMART" id="SM00388">
    <property type="entry name" value="HisKA"/>
    <property type="match status" value="1"/>
</dbReference>
<dbReference type="GO" id="GO:0004721">
    <property type="term" value="F:phosphoprotein phosphatase activity"/>
    <property type="evidence" value="ECO:0007669"/>
    <property type="project" value="UniProtKB-KW"/>
</dbReference>
<dbReference type="PANTHER" id="PTHR44936:SF9">
    <property type="entry name" value="SENSOR PROTEIN CREC"/>
    <property type="match status" value="1"/>
</dbReference>
<dbReference type="InterPro" id="IPR036890">
    <property type="entry name" value="HATPase_C_sf"/>
</dbReference>
<dbReference type="EMBL" id="VLLP01000001">
    <property type="protein sequence ID" value="TWJ26562.1"/>
    <property type="molecule type" value="Genomic_DNA"/>
</dbReference>
<evidence type="ECO:0000313" key="26">
    <source>
        <dbReference type="Proteomes" id="UP000319728"/>
    </source>
</evidence>
<dbReference type="InterPro" id="IPR050980">
    <property type="entry name" value="2C_sensor_his_kinase"/>
</dbReference>
<dbReference type="AlphaFoldDB" id="A0A562W8M9"/>
<evidence type="ECO:0000313" key="25">
    <source>
        <dbReference type="EMBL" id="TWJ26562.1"/>
    </source>
</evidence>
<keyword evidence="24" id="KW-0472">Membrane</keyword>
<dbReference type="InterPro" id="IPR036097">
    <property type="entry name" value="HisK_dim/P_sf"/>
</dbReference>
<gene>
    <name evidence="25" type="ORF">JD81_00017</name>
</gene>
<keyword evidence="19" id="KW-0843">Virulence</keyword>
<name>A0A562W8M9_9ACTN</name>
<evidence type="ECO:0000256" key="3">
    <source>
        <dbReference type="ARBA" id="ARBA00001946"/>
    </source>
</evidence>
<dbReference type="SUPFAM" id="SSF158472">
    <property type="entry name" value="HAMP domain-like"/>
    <property type="match status" value="1"/>
</dbReference>
<dbReference type="Pfam" id="PF02518">
    <property type="entry name" value="HATPase_c"/>
    <property type="match status" value="1"/>
</dbReference>
<accession>A0A562W8M9</accession>
<dbReference type="SUPFAM" id="SSF47384">
    <property type="entry name" value="Homodimeric domain of signal transducing histidine kinase"/>
    <property type="match status" value="1"/>
</dbReference>
<evidence type="ECO:0000256" key="11">
    <source>
        <dbReference type="ARBA" id="ARBA00022777"/>
    </source>
</evidence>
<keyword evidence="6" id="KW-1003">Cell membrane</keyword>
<evidence type="ECO:0000256" key="19">
    <source>
        <dbReference type="ARBA" id="ARBA00023026"/>
    </source>
</evidence>
<feature type="compositionally biased region" description="Low complexity" evidence="23">
    <location>
        <begin position="362"/>
        <end position="377"/>
    </location>
</feature>
<evidence type="ECO:0000256" key="9">
    <source>
        <dbReference type="ARBA" id="ARBA00022692"/>
    </source>
</evidence>
<feature type="region of interest" description="Disordered" evidence="23">
    <location>
        <begin position="393"/>
        <end position="412"/>
    </location>
</feature>
<sequence length="455" mass="46109">MRARLALLAAAVSVLTLVAFLVPLALLVRTVAEDRATVRATADAQSLVPVVGAADPATIRLTVERLAVESGRPVSVFLPDGTVLGTPAPRTPAVALAARGQSLTAESADGREVVIAVQGRPDGTGVIRTVVPGAELTAGVGRAWLVLALLGGLLVVISLVVADRLAHTLVRPISELSAVSHRLANADLDARVTPAGPTELREVAGALNHLAGRIQELLGQEREQVADLSHRLRTPLTALRLEAESLGDPQDAARITSAVDGLERAVTGLIRQARRQRPAVGPVGCDAAAVVADRVQFWSVLAEDTGRTVHRELASGPLPVAVPAEDLAAAVDALLGNVFAHTPDGTPFTVRLAVTGNVAAGARGAPAGSRGETAGARGAAGGSRGEVLLSVADEGPGMPPDTVRRGASTAGSTGLGLDIARRAAEAGGGRLELRTGPAGGAEVVLRLAPPAATAS</sequence>
<evidence type="ECO:0000256" key="2">
    <source>
        <dbReference type="ARBA" id="ARBA00001936"/>
    </source>
</evidence>
<keyword evidence="10" id="KW-0547">Nucleotide-binding</keyword>
<dbReference type="GO" id="GO:0005886">
    <property type="term" value="C:plasma membrane"/>
    <property type="evidence" value="ECO:0007669"/>
    <property type="project" value="UniProtKB-SubCell"/>
</dbReference>
<dbReference type="OrthoDB" id="3206505at2"/>
<keyword evidence="20" id="KW-0464">Manganese</keyword>
<evidence type="ECO:0000256" key="7">
    <source>
        <dbReference type="ARBA" id="ARBA00022553"/>
    </source>
</evidence>